<organism evidence="1 2">
    <name type="scientific">Arabis alpina</name>
    <name type="common">Alpine rock-cress</name>
    <dbReference type="NCBI Taxonomy" id="50452"/>
    <lineage>
        <taxon>Eukaryota</taxon>
        <taxon>Viridiplantae</taxon>
        <taxon>Streptophyta</taxon>
        <taxon>Embryophyta</taxon>
        <taxon>Tracheophyta</taxon>
        <taxon>Spermatophyta</taxon>
        <taxon>Magnoliopsida</taxon>
        <taxon>eudicotyledons</taxon>
        <taxon>Gunneridae</taxon>
        <taxon>Pentapetalae</taxon>
        <taxon>rosids</taxon>
        <taxon>malvids</taxon>
        <taxon>Brassicales</taxon>
        <taxon>Brassicaceae</taxon>
        <taxon>Arabideae</taxon>
        <taxon>Arabis</taxon>
    </lineage>
</organism>
<dbReference type="AlphaFoldDB" id="A0A087G345"/>
<keyword evidence="2" id="KW-1185">Reference proteome</keyword>
<evidence type="ECO:0000313" key="2">
    <source>
        <dbReference type="Proteomes" id="UP000029120"/>
    </source>
</evidence>
<reference evidence="2" key="1">
    <citation type="journal article" date="2015" name="Nat. Plants">
        <title>Genome expansion of Arabis alpina linked with retrotransposition and reduced symmetric DNA methylation.</title>
        <authorList>
            <person name="Willing E.M."/>
            <person name="Rawat V."/>
            <person name="Mandakova T."/>
            <person name="Maumus F."/>
            <person name="James G.V."/>
            <person name="Nordstroem K.J."/>
            <person name="Becker C."/>
            <person name="Warthmann N."/>
            <person name="Chica C."/>
            <person name="Szarzynska B."/>
            <person name="Zytnicki M."/>
            <person name="Albani M.C."/>
            <person name="Kiefer C."/>
            <person name="Bergonzi S."/>
            <person name="Castaings L."/>
            <person name="Mateos J.L."/>
            <person name="Berns M.C."/>
            <person name="Bujdoso N."/>
            <person name="Piofczyk T."/>
            <person name="de Lorenzo L."/>
            <person name="Barrero-Sicilia C."/>
            <person name="Mateos I."/>
            <person name="Piednoel M."/>
            <person name="Hagmann J."/>
            <person name="Chen-Min-Tao R."/>
            <person name="Iglesias-Fernandez R."/>
            <person name="Schuster S.C."/>
            <person name="Alonso-Blanco C."/>
            <person name="Roudier F."/>
            <person name="Carbonero P."/>
            <person name="Paz-Ares J."/>
            <person name="Davis S.J."/>
            <person name="Pecinka A."/>
            <person name="Quesneville H."/>
            <person name="Colot V."/>
            <person name="Lysak M.A."/>
            <person name="Weigel D."/>
            <person name="Coupland G."/>
            <person name="Schneeberger K."/>
        </authorList>
    </citation>
    <scope>NUCLEOTIDE SEQUENCE [LARGE SCALE GENOMIC DNA]</scope>
    <source>
        <strain evidence="2">cv. Pajares</strain>
    </source>
</reference>
<name>A0A087G345_ARAAL</name>
<protein>
    <submittedName>
        <fullName evidence="1">Uncharacterized protein</fullName>
    </submittedName>
</protein>
<gene>
    <name evidence="1" type="ORF">AALP_AAs69120U000200</name>
</gene>
<evidence type="ECO:0000313" key="1">
    <source>
        <dbReference type="EMBL" id="KFK24297.1"/>
    </source>
</evidence>
<accession>A0A087G345</accession>
<dbReference type="Proteomes" id="UP000029120">
    <property type="component" value="Unassembled WGS sequence"/>
</dbReference>
<sequence>MVHWTKLRHLLKVGSLSKGVDHLRVVFGRMGLNDKDVASSVTTWFVLGI</sequence>
<dbReference type="Gramene" id="KFK24297">
    <property type="protein sequence ID" value="KFK24297"/>
    <property type="gene ID" value="AALP_AAs69120U000200"/>
</dbReference>
<proteinExistence type="predicted"/>
<dbReference type="EMBL" id="KL970408">
    <property type="protein sequence ID" value="KFK24297.1"/>
    <property type="molecule type" value="Genomic_DNA"/>
</dbReference>